<dbReference type="InterPro" id="IPR002480">
    <property type="entry name" value="DAHP_synth_2"/>
</dbReference>
<dbReference type="AlphaFoldDB" id="A0A6S6SJ56"/>
<comment type="catalytic activity">
    <reaction evidence="4">
        <text>D-erythrose 4-phosphate + phosphoenolpyruvate + H2O = 7-phospho-2-dehydro-3-deoxy-D-arabino-heptonate + phosphate</text>
        <dbReference type="Rhea" id="RHEA:14717"/>
        <dbReference type="ChEBI" id="CHEBI:15377"/>
        <dbReference type="ChEBI" id="CHEBI:16897"/>
        <dbReference type="ChEBI" id="CHEBI:43474"/>
        <dbReference type="ChEBI" id="CHEBI:58394"/>
        <dbReference type="ChEBI" id="CHEBI:58702"/>
        <dbReference type="EC" id="2.5.1.54"/>
    </reaction>
</comment>
<dbReference type="GO" id="GO:0003849">
    <property type="term" value="F:3-deoxy-7-phosphoheptulonate synthase activity"/>
    <property type="evidence" value="ECO:0007669"/>
    <property type="project" value="UniProtKB-EC"/>
</dbReference>
<evidence type="ECO:0000313" key="5">
    <source>
        <dbReference type="EMBL" id="CAA6803412.1"/>
    </source>
</evidence>
<feature type="binding site" evidence="3">
    <location>
        <position position="320"/>
    </location>
    <ligand>
        <name>phosphoenolpyruvate</name>
        <dbReference type="ChEBI" id="CHEBI:58702"/>
    </ligand>
</feature>
<dbReference type="GO" id="GO:0009073">
    <property type="term" value="P:aromatic amino acid family biosynthetic process"/>
    <property type="evidence" value="ECO:0007669"/>
    <property type="project" value="UniProtKB-KW"/>
</dbReference>
<dbReference type="GO" id="GO:0008652">
    <property type="term" value="P:amino acid biosynthetic process"/>
    <property type="evidence" value="ECO:0007669"/>
    <property type="project" value="UniProtKB-KW"/>
</dbReference>
<organism evidence="5">
    <name type="scientific">uncultured Campylobacterales bacterium</name>
    <dbReference type="NCBI Taxonomy" id="352960"/>
    <lineage>
        <taxon>Bacteria</taxon>
        <taxon>Pseudomonadati</taxon>
        <taxon>Campylobacterota</taxon>
        <taxon>Epsilonproteobacteria</taxon>
        <taxon>Campylobacterales</taxon>
        <taxon>environmental samples</taxon>
    </lineage>
</organism>
<protein>
    <recommendedName>
        <fullName evidence="4">Phospho-2-dehydro-3-deoxyheptonate aldolase</fullName>
        <ecNumber evidence="4">2.5.1.54</ecNumber>
    </recommendedName>
</protein>
<dbReference type="PANTHER" id="PTHR21337:SF0">
    <property type="entry name" value="PHOSPHO-2-DEHYDRO-3-DEOXYHEPTONATE ALDOLASE"/>
    <property type="match status" value="1"/>
</dbReference>
<keyword evidence="4" id="KW-0028">Amino-acid biosynthesis</keyword>
<evidence type="ECO:0000256" key="2">
    <source>
        <dbReference type="ARBA" id="ARBA00022679"/>
    </source>
</evidence>
<dbReference type="NCBIfam" id="TIGR01358">
    <property type="entry name" value="DAHP_synth_II"/>
    <property type="match status" value="1"/>
</dbReference>
<feature type="binding site" evidence="3">
    <location>
        <position position="424"/>
    </location>
    <ligand>
        <name>Mn(2+)</name>
        <dbReference type="ChEBI" id="CHEBI:29035"/>
    </ligand>
</feature>
<name>A0A6S6SJ56_9BACT</name>
<keyword evidence="2 4" id="KW-0808">Transferase</keyword>
<dbReference type="PANTHER" id="PTHR21337">
    <property type="entry name" value="PHOSPHO-2-DEHYDRO-3-DEOXYHEPTONATE ALDOLASE 1, 2"/>
    <property type="match status" value="1"/>
</dbReference>
<reference evidence="5" key="1">
    <citation type="submission" date="2020-01" db="EMBL/GenBank/DDBJ databases">
        <authorList>
            <person name="Meier V. D."/>
            <person name="Meier V D."/>
        </authorList>
    </citation>
    <scope>NUCLEOTIDE SEQUENCE</scope>
    <source>
        <strain evidence="5">HLG_WM_MAG_12</strain>
    </source>
</reference>
<dbReference type="EMBL" id="CACVAW010000010">
    <property type="protein sequence ID" value="CAA6803412.1"/>
    <property type="molecule type" value="Genomic_DNA"/>
</dbReference>
<evidence type="ECO:0000256" key="1">
    <source>
        <dbReference type="ARBA" id="ARBA00008911"/>
    </source>
</evidence>
<dbReference type="InterPro" id="IPR013785">
    <property type="entry name" value="Aldolase_TIM"/>
</dbReference>
<sequence>MNWSKESWKKKPIKQQPTYQDIKELSIIEKELSNLPPLVFAGETRNLKKELAKVCRGEAYLLQGGDCAESFDQFSANNIKDLFKILLQMAVVLTYAGEKPVVKIGRVAGQFAKPRSSDIESKDGLELPSFRGDIINSSEFNQNARIPDPSRMIKAYNQAAVTQNLLKGFARGGLADLHEVTKWNLDFVKNSTLGLKYQEMAKQIEQTLKFMESCGINPSSSPQIAETTLYTSHEALLMPYETALTREDSTKGGWYDCSAHFVWIGERTRDLDGAHIEFFRGIQNPIGVKISDKISPDELIKLTQVLNPTNEEGRLTLIVRMGADKIEENLPSLIRAIKKEGRNVIWSSDPMHGNTFNSSTNYKTRMFDKVLFEVKKFFEIHKAEGTIPGGIHLEMTGKNVTECVGGFQDITEEKLGEKYTTTCDPRLNASQALELAFLISDIMKKSKIG</sequence>
<feature type="binding site" evidence="3">
    <location>
        <begin position="266"/>
        <end position="267"/>
    </location>
    <ligand>
        <name>phosphoenolpyruvate</name>
        <dbReference type="ChEBI" id="CHEBI:58702"/>
    </ligand>
</feature>
<evidence type="ECO:0000256" key="3">
    <source>
        <dbReference type="PIRSR" id="PIRSR602480-1"/>
    </source>
</evidence>
<gene>
    <name evidence="5" type="ORF">HELGO_WM2664</name>
</gene>
<dbReference type="SUPFAM" id="SSF51569">
    <property type="entry name" value="Aldolase"/>
    <property type="match status" value="1"/>
</dbReference>
<comment type="cofactor">
    <cofactor evidence="3">
        <name>Mn(2+)</name>
        <dbReference type="ChEBI" id="CHEBI:29035"/>
    </cofactor>
    <cofactor evidence="3">
        <name>Co(2+)</name>
        <dbReference type="ChEBI" id="CHEBI:48828"/>
    </cofactor>
    <cofactor evidence="3">
        <name>Cd(2+)</name>
        <dbReference type="ChEBI" id="CHEBI:48775"/>
    </cofactor>
    <text evidence="3">Binds 1 divalent cation per subunit. The enzyme is active with manganese, cobalt or cadmium ions.</text>
</comment>
<feature type="binding site" evidence="3">
    <location>
        <position position="67"/>
    </location>
    <ligand>
        <name>Mn(2+)</name>
        <dbReference type="ChEBI" id="CHEBI:29035"/>
    </ligand>
</feature>
<keyword evidence="3" id="KW-0464">Manganese</keyword>
<comment type="similarity">
    <text evidence="1 4">Belongs to the class-II DAHP synthase family.</text>
</comment>
<evidence type="ECO:0000256" key="4">
    <source>
        <dbReference type="RuleBase" id="RU363071"/>
    </source>
</evidence>
<proteinExistence type="inferred from homology"/>
<feature type="binding site" evidence="3">
    <location>
        <position position="106"/>
    </location>
    <ligand>
        <name>phosphoenolpyruvate</name>
        <dbReference type="ChEBI" id="CHEBI:58702"/>
    </ligand>
</feature>
<keyword evidence="4" id="KW-0057">Aromatic amino acid biosynthesis</keyword>
<dbReference type="Pfam" id="PF01474">
    <property type="entry name" value="DAHP_synth_2"/>
    <property type="match status" value="1"/>
</dbReference>
<keyword evidence="3" id="KW-0104">Cadmium</keyword>
<feature type="binding site" evidence="3">
    <location>
        <position position="352"/>
    </location>
    <ligand>
        <name>Mn(2+)</name>
        <dbReference type="ChEBI" id="CHEBI:29035"/>
    </ligand>
</feature>
<dbReference type="Gene3D" id="3.20.20.70">
    <property type="entry name" value="Aldolase class I"/>
    <property type="match status" value="1"/>
</dbReference>
<feature type="binding site" evidence="3">
    <location>
        <position position="289"/>
    </location>
    <ligand>
        <name>phosphoenolpyruvate</name>
        <dbReference type="ChEBI" id="CHEBI:58702"/>
    </ligand>
</feature>
<keyword evidence="3" id="KW-0170">Cobalt</keyword>
<feature type="binding site" evidence="3">
    <location>
        <position position="394"/>
    </location>
    <ligand>
        <name>Mn(2+)</name>
        <dbReference type="ChEBI" id="CHEBI:29035"/>
    </ligand>
</feature>
<comment type="pathway">
    <text evidence="4">Metabolic intermediate biosynthesis; chorismate biosynthesis; chorismate from D-erythrose 4-phosphate and phosphoenolpyruvate: step 1/7.</text>
</comment>
<dbReference type="EC" id="2.5.1.54" evidence="4"/>
<accession>A0A6S6SJ56</accession>